<keyword evidence="3 10" id="KW-0813">Transport</keyword>
<evidence type="ECO:0000259" key="13">
    <source>
        <dbReference type="Pfam" id="PF00593"/>
    </source>
</evidence>
<evidence type="ECO:0000256" key="11">
    <source>
        <dbReference type="RuleBase" id="RU003357"/>
    </source>
</evidence>
<proteinExistence type="inferred from homology"/>
<evidence type="ECO:0000256" key="12">
    <source>
        <dbReference type="SAM" id="SignalP"/>
    </source>
</evidence>
<dbReference type="RefSeq" id="WP_114910506.1">
    <property type="nucleotide sequence ID" value="NZ_CP031252.1"/>
</dbReference>
<dbReference type="PANTHER" id="PTHR30069">
    <property type="entry name" value="TONB-DEPENDENT OUTER MEMBRANE RECEPTOR"/>
    <property type="match status" value="1"/>
</dbReference>
<keyword evidence="9 10" id="KW-0998">Cell outer membrane</keyword>
<dbReference type="Pfam" id="PF00593">
    <property type="entry name" value="TonB_dep_Rec_b-barrel"/>
    <property type="match status" value="1"/>
</dbReference>
<evidence type="ECO:0000256" key="1">
    <source>
        <dbReference type="ARBA" id="ARBA00004571"/>
    </source>
</evidence>
<name>A0A378TW13_NEIEL</name>
<dbReference type="InterPro" id="IPR037066">
    <property type="entry name" value="Plug_dom_sf"/>
</dbReference>
<keyword evidence="12" id="KW-0732">Signal</keyword>
<dbReference type="GO" id="GO:0009279">
    <property type="term" value="C:cell outer membrane"/>
    <property type="evidence" value="ECO:0007669"/>
    <property type="project" value="UniProtKB-SubCell"/>
</dbReference>
<dbReference type="GeneID" id="93351664"/>
<comment type="similarity">
    <text evidence="2 10 11">Belongs to the TonB-dependent receptor family.</text>
</comment>
<dbReference type="InterPro" id="IPR000531">
    <property type="entry name" value="Beta-barrel_TonB"/>
</dbReference>
<accession>A0A378TW13</accession>
<keyword evidence="5 10" id="KW-0812">Transmembrane</keyword>
<evidence type="ECO:0000313" key="16">
    <source>
        <dbReference type="Proteomes" id="UP000254927"/>
    </source>
</evidence>
<feature type="chain" id="PRO_5016937381" evidence="12">
    <location>
        <begin position="31"/>
        <end position="1148"/>
    </location>
</feature>
<evidence type="ECO:0000256" key="5">
    <source>
        <dbReference type="ARBA" id="ARBA00022692"/>
    </source>
</evidence>
<dbReference type="InterPro" id="IPR039426">
    <property type="entry name" value="TonB-dep_rcpt-like"/>
</dbReference>
<evidence type="ECO:0000256" key="4">
    <source>
        <dbReference type="ARBA" id="ARBA00022452"/>
    </source>
</evidence>
<gene>
    <name evidence="15" type="ORF">NCTC10660_00663</name>
</gene>
<dbReference type="Pfam" id="PF07715">
    <property type="entry name" value="Plug"/>
    <property type="match status" value="1"/>
</dbReference>
<reference evidence="15 16" key="1">
    <citation type="submission" date="2018-06" db="EMBL/GenBank/DDBJ databases">
        <authorList>
            <consortium name="Pathogen Informatics"/>
            <person name="Doyle S."/>
        </authorList>
    </citation>
    <scope>NUCLEOTIDE SEQUENCE [LARGE SCALE GENOMIC DNA]</scope>
    <source>
        <strain evidence="15 16">NCTC10660</strain>
    </source>
</reference>
<comment type="subcellular location">
    <subcellularLocation>
        <location evidence="1 10">Cell outer membrane</location>
        <topology evidence="1 10">Multi-pass membrane protein</topology>
    </subcellularLocation>
</comment>
<dbReference type="PANTHER" id="PTHR30069:SF41">
    <property type="entry name" value="HEME_HEMOPEXIN UTILIZATION PROTEIN C"/>
    <property type="match status" value="1"/>
</dbReference>
<evidence type="ECO:0000256" key="6">
    <source>
        <dbReference type="ARBA" id="ARBA00023077"/>
    </source>
</evidence>
<evidence type="ECO:0000256" key="10">
    <source>
        <dbReference type="PROSITE-ProRule" id="PRU01360"/>
    </source>
</evidence>
<evidence type="ECO:0000256" key="8">
    <source>
        <dbReference type="ARBA" id="ARBA00023170"/>
    </source>
</evidence>
<dbReference type="GO" id="GO:0044718">
    <property type="term" value="P:siderophore transmembrane transport"/>
    <property type="evidence" value="ECO:0007669"/>
    <property type="project" value="TreeGrafter"/>
</dbReference>
<organism evidence="15 16">
    <name type="scientific">Neisseria elongata</name>
    <dbReference type="NCBI Taxonomy" id="495"/>
    <lineage>
        <taxon>Bacteria</taxon>
        <taxon>Pseudomonadati</taxon>
        <taxon>Pseudomonadota</taxon>
        <taxon>Betaproteobacteria</taxon>
        <taxon>Neisseriales</taxon>
        <taxon>Neisseriaceae</taxon>
        <taxon>Neisseria</taxon>
    </lineage>
</organism>
<evidence type="ECO:0000256" key="9">
    <source>
        <dbReference type="ARBA" id="ARBA00023237"/>
    </source>
</evidence>
<dbReference type="EMBL" id="UGQW01000002">
    <property type="protein sequence ID" value="STZ67189.1"/>
    <property type="molecule type" value="Genomic_DNA"/>
</dbReference>
<dbReference type="GO" id="GO:0015344">
    <property type="term" value="F:siderophore uptake transmembrane transporter activity"/>
    <property type="evidence" value="ECO:0007669"/>
    <property type="project" value="TreeGrafter"/>
</dbReference>
<evidence type="ECO:0000259" key="14">
    <source>
        <dbReference type="Pfam" id="PF07715"/>
    </source>
</evidence>
<dbReference type="Gene3D" id="2.170.130.10">
    <property type="entry name" value="TonB-dependent receptor, plug domain"/>
    <property type="match status" value="1"/>
</dbReference>
<keyword evidence="4 10" id="KW-1134">Transmembrane beta strand</keyword>
<keyword evidence="7 10" id="KW-0472">Membrane</keyword>
<feature type="domain" description="TonB-dependent receptor-like beta-barrel" evidence="13">
    <location>
        <begin position="852"/>
        <end position="1119"/>
    </location>
</feature>
<dbReference type="InterPro" id="IPR036942">
    <property type="entry name" value="Beta-barrel_TonB_sf"/>
</dbReference>
<evidence type="ECO:0000256" key="3">
    <source>
        <dbReference type="ARBA" id="ARBA00022448"/>
    </source>
</evidence>
<evidence type="ECO:0000256" key="7">
    <source>
        <dbReference type="ARBA" id="ARBA00023136"/>
    </source>
</evidence>
<sequence length="1148" mass="129285">MSENKSKFPSRPKILAVSLAGILIALPAYAADNPPAEVTESSNIEALTVTGKRSADQKGADDVYYKNVSNAYVGKEYLERYRVQSAGDVLKGLNGVYNMNTRTAGGAITPNIRGITGKGRIPVTVDGTEQTIDVWMNNYGVGDRNYLDPALFRSIAVEKSPALTRGVKSGVGGAVTIRTIEAGDIVPEGKKFGFQLKTEFSNNSNKQANNLNQWLGWEDYRTLPFGATADGAGGGFDPHTRKQSPQALVADGLTPPKHKGGHDNWRFGNDRGYMAVAAFKTELSDGLAAYSYRNKGNYFAGRKGAEGYLHNPVYDLQKCSDEGGSDFDCKNSATFVPNMAKVYHPGVEVLNSNTETKTLLLKNNWHLPGSHKLGWQYMRTDVRFGEINPFHTTYVMNIEEYNPSNRPKSLSPQMQSIDSNIRTDTYKLGWNWKPENSRWIDLQANLWRIKTNTTRHQSGGMDLSAAKPDPHYDVWHWCTKRGQLPPDYADSYSSCSSLMDDFGVNGLSKEEVMKILPNDNGQYRVLSGAEQKTRVSRTGFDLNNRFRLHPRLHMTLSADYQNEKLEEEVEVVNSQDMFNLAGMATGMTKIAGPRGGKRREWGTNLVFDWQATDRLKISAGIRYHNFRGFDTALAEGRARRDPRYQAGGGDSSTYSDGVYIPYFELVGDRERRDWDAVAEQSRHAYQSGDDAAIAAADRAVQAHGARYKLPKYYNSSEYKVYDQYQYIGSDGLAYGDGTGYNNSQNHPLYRVRPVYVPFVNGKLDSGSLPEHFHDFVKNYQEKVANPQGLNQAHYRYWAGSGNPENCIRSNENSCMDTWPGKLTNMSVGYPETGGDTGSGHKIINKHYTEEQYWAQPKPIRAHAWAPTVAVSYDLTDNNRLFVRYAQMTRFPSVYEVGSFYNDLAYIGSPKAPNFRFKPERSRSLEIGYNFNFAPHFARLRQGDMRLTYYRNRIRNVIETTDHFRTVQYDSKDTAGLEWQSRIDSGRFFAALGATYRLKQQMCDRDTAFDFDPYGYKGVPICIEGGYGSTRGYHALQPKYSVNLDAGMRTLGEKLEFGLRGIYHSRVNTKQYDQLLKRGFGHIFNSTGKPYHWNPSLTWDVYGRYQVHKNLNVNLGITNLTNRYYLDPMSNVPAPGPGRTVTFGLTAKF</sequence>
<keyword evidence="6 11" id="KW-0798">TonB box</keyword>
<protein>
    <submittedName>
        <fullName evidence="15">Putative TonB-dependent receptor</fullName>
    </submittedName>
</protein>
<dbReference type="Gene3D" id="2.40.170.20">
    <property type="entry name" value="TonB-dependent receptor, beta-barrel domain"/>
    <property type="match status" value="2"/>
</dbReference>
<dbReference type="InterPro" id="IPR012910">
    <property type="entry name" value="Plug_dom"/>
</dbReference>
<dbReference type="SUPFAM" id="SSF56935">
    <property type="entry name" value="Porins"/>
    <property type="match status" value="1"/>
</dbReference>
<feature type="signal peptide" evidence="12">
    <location>
        <begin position="1"/>
        <end position="30"/>
    </location>
</feature>
<keyword evidence="8 15" id="KW-0675">Receptor</keyword>
<dbReference type="Proteomes" id="UP000254927">
    <property type="component" value="Unassembled WGS sequence"/>
</dbReference>
<dbReference type="AlphaFoldDB" id="A0A378TW13"/>
<dbReference type="PROSITE" id="PS52016">
    <property type="entry name" value="TONB_DEPENDENT_REC_3"/>
    <property type="match status" value="1"/>
</dbReference>
<evidence type="ECO:0000256" key="2">
    <source>
        <dbReference type="ARBA" id="ARBA00009810"/>
    </source>
</evidence>
<evidence type="ECO:0000313" key="15">
    <source>
        <dbReference type="EMBL" id="STZ67189.1"/>
    </source>
</evidence>
<feature type="domain" description="TonB-dependent receptor plug" evidence="14">
    <location>
        <begin position="72"/>
        <end position="173"/>
    </location>
</feature>